<evidence type="ECO:0000256" key="11">
    <source>
        <dbReference type="ARBA" id="ARBA00022741"/>
    </source>
</evidence>
<protein>
    <recommendedName>
        <fullName evidence="16">Histidine biosynthesis bifunctional protein HisIE</fullName>
    </recommendedName>
    <domain>
        <recommendedName>
            <fullName evidence="16">Phosphoribosyl-AMP cyclohydrolase</fullName>
            <shortName evidence="16">PRA-CH</shortName>
            <ecNumber evidence="16">3.5.4.19</ecNumber>
        </recommendedName>
    </domain>
    <domain>
        <recommendedName>
            <fullName evidence="16">Phosphoribosyl-ATP pyrophosphatase</fullName>
            <shortName evidence="16">PRA-PH</shortName>
            <ecNumber evidence="16">3.6.1.31</ecNumber>
        </recommendedName>
    </domain>
</protein>
<dbReference type="FunFam" id="3.10.20.810:FF:000001">
    <property type="entry name" value="Histidine biosynthesis bifunctional protein HisIE"/>
    <property type="match status" value="1"/>
</dbReference>
<evidence type="ECO:0000256" key="10">
    <source>
        <dbReference type="ARBA" id="ARBA00022605"/>
    </source>
</evidence>
<dbReference type="SUPFAM" id="SSF141734">
    <property type="entry name" value="HisI-like"/>
    <property type="match status" value="1"/>
</dbReference>
<dbReference type="PANTHER" id="PTHR42945:SF9">
    <property type="entry name" value="HISTIDINE BIOSYNTHESIS BIFUNCTIONAL PROTEIN HISIE"/>
    <property type="match status" value="1"/>
</dbReference>
<dbReference type="CDD" id="cd11534">
    <property type="entry name" value="NTP-PPase_HisIE_like"/>
    <property type="match status" value="1"/>
</dbReference>
<dbReference type="GO" id="GO:0005524">
    <property type="term" value="F:ATP binding"/>
    <property type="evidence" value="ECO:0007669"/>
    <property type="project" value="UniProtKB-KW"/>
</dbReference>
<comment type="catalytic activity">
    <reaction evidence="1 16">
        <text>1-(5-phospho-beta-D-ribosyl)-5'-AMP + H2O = 1-(5-phospho-beta-D-ribosyl)-5-[(5-phospho-beta-D-ribosylamino)methylideneamino]imidazole-4-carboxamide</text>
        <dbReference type="Rhea" id="RHEA:20049"/>
        <dbReference type="ChEBI" id="CHEBI:15377"/>
        <dbReference type="ChEBI" id="CHEBI:58435"/>
        <dbReference type="ChEBI" id="CHEBI:59457"/>
        <dbReference type="EC" id="3.5.4.19"/>
    </reaction>
</comment>
<feature type="region of interest" description="Phosphoribosyl-ATP pyrophosphohydrolase" evidence="16">
    <location>
        <begin position="403"/>
        <end position="489"/>
    </location>
</feature>
<keyword evidence="9 16" id="KW-0963">Cytoplasm</keyword>
<organism evidence="20 21">
    <name type="scientific">Candidatus Eisenbergiella pullistercoris</name>
    <dbReference type="NCBI Taxonomy" id="2838555"/>
    <lineage>
        <taxon>Bacteria</taxon>
        <taxon>Bacillati</taxon>
        <taxon>Bacillota</taxon>
        <taxon>Clostridia</taxon>
        <taxon>Lachnospirales</taxon>
        <taxon>Lachnospiraceae</taxon>
        <taxon>Eisenbergiella</taxon>
    </lineage>
</organism>
<dbReference type="Gene3D" id="1.10.287.1080">
    <property type="entry name" value="MazG-like"/>
    <property type="match status" value="1"/>
</dbReference>
<dbReference type="SUPFAM" id="SSF101386">
    <property type="entry name" value="all-alpha NTP pyrophosphatases"/>
    <property type="match status" value="1"/>
</dbReference>
<dbReference type="GO" id="GO:0005737">
    <property type="term" value="C:cytoplasm"/>
    <property type="evidence" value="ECO:0007669"/>
    <property type="project" value="UniProtKB-SubCell"/>
</dbReference>
<dbReference type="GO" id="GO:0000105">
    <property type="term" value="P:L-histidine biosynthetic process"/>
    <property type="evidence" value="ECO:0007669"/>
    <property type="project" value="UniProtKB-UniRule"/>
</dbReference>
<keyword evidence="15 16" id="KW-0511">Multifunctional enzyme</keyword>
<dbReference type="NCBIfam" id="NF000768">
    <property type="entry name" value="PRK00051.1"/>
    <property type="match status" value="1"/>
</dbReference>
<dbReference type="InterPro" id="IPR038019">
    <property type="entry name" value="PRib_AMP_CycHydrolase_sf"/>
</dbReference>
<dbReference type="Pfam" id="PF00977">
    <property type="entry name" value="His_biosynth"/>
    <property type="match status" value="1"/>
</dbReference>
<name>A0A9D2C5D6_9FIRM</name>
<evidence type="ECO:0000256" key="15">
    <source>
        <dbReference type="ARBA" id="ARBA00023268"/>
    </source>
</evidence>
<evidence type="ECO:0000256" key="16">
    <source>
        <dbReference type="HAMAP-Rule" id="MF_01019"/>
    </source>
</evidence>
<dbReference type="Proteomes" id="UP000824007">
    <property type="component" value="Unassembled WGS sequence"/>
</dbReference>
<evidence type="ECO:0000256" key="4">
    <source>
        <dbReference type="ARBA" id="ARBA00005169"/>
    </source>
</evidence>
<accession>A0A9D2C5D6</accession>
<keyword evidence="10 16" id="KW-0028">Amino-acid biosynthesis</keyword>
<evidence type="ECO:0000256" key="9">
    <source>
        <dbReference type="ARBA" id="ARBA00022490"/>
    </source>
</evidence>
<dbReference type="HAMAP" id="MF_01021">
    <property type="entry name" value="HisI"/>
    <property type="match status" value="1"/>
</dbReference>
<evidence type="ECO:0000256" key="18">
    <source>
        <dbReference type="SAM" id="MobiDB-lite"/>
    </source>
</evidence>
<evidence type="ECO:0000256" key="17">
    <source>
        <dbReference type="RuleBase" id="RU003657"/>
    </source>
</evidence>
<dbReference type="Pfam" id="PF01502">
    <property type="entry name" value="PRA-CH"/>
    <property type="match status" value="1"/>
</dbReference>
<dbReference type="InterPro" id="IPR013785">
    <property type="entry name" value="Aldolase_TIM"/>
</dbReference>
<comment type="similarity">
    <text evidence="8 17">Belongs to the HisA/HisF family.</text>
</comment>
<keyword evidence="12 16" id="KW-0378">Hydrolase</keyword>
<dbReference type="InterPro" id="IPR006062">
    <property type="entry name" value="His_biosynth"/>
</dbReference>
<dbReference type="InterPro" id="IPR023019">
    <property type="entry name" value="His_synth_HisIE"/>
</dbReference>
<dbReference type="SUPFAM" id="SSF51366">
    <property type="entry name" value="Ribulose-phoshate binding barrel"/>
    <property type="match status" value="1"/>
</dbReference>
<dbReference type="InterPro" id="IPR011060">
    <property type="entry name" value="RibuloseP-bd_barrel"/>
</dbReference>
<feature type="domain" description="Phosphoribosyl-AMP cyclohydrolase" evidence="19">
    <location>
        <begin position="309"/>
        <end position="382"/>
    </location>
</feature>
<comment type="catalytic activity">
    <reaction evidence="2 16">
        <text>1-(5-phospho-beta-D-ribosyl)-ATP + H2O = 1-(5-phospho-beta-D-ribosyl)-5'-AMP + diphosphate + H(+)</text>
        <dbReference type="Rhea" id="RHEA:22828"/>
        <dbReference type="ChEBI" id="CHEBI:15377"/>
        <dbReference type="ChEBI" id="CHEBI:15378"/>
        <dbReference type="ChEBI" id="CHEBI:33019"/>
        <dbReference type="ChEBI" id="CHEBI:59457"/>
        <dbReference type="ChEBI" id="CHEBI:73183"/>
        <dbReference type="EC" id="3.6.1.31"/>
    </reaction>
</comment>
<dbReference type="GO" id="GO:0004635">
    <property type="term" value="F:phosphoribosyl-AMP cyclohydrolase activity"/>
    <property type="evidence" value="ECO:0007669"/>
    <property type="project" value="UniProtKB-UniRule"/>
</dbReference>
<sequence>MLTKKMTAVIYLDQGRAVAGIRDRSEISPDPAALAQSYEESRCDRILVCDLSEDDDAHENAIDWIREICSAVSIPVAGAGHIRRMEDVKKLLYAGCRQAVLDYDRPDNRALAREVALKFGSDRLFARVGSESVLAEASGLLEGYVSGLFLTDISILKTAARISPVPVFAVPPDISLEKLMEILNLENVGGIAGKLVNDNIRELDAIRLLCAEASADGFTGGSAHSFAGSTAEASAEGSVTEQGFTENAMAGQGGGSPEGSAAGRQSEAGEGFSFVPGRQPAVSWQELKKNSDGMVPVIVQDCRTDAVLMQAYMNQEAYETTLRTGKMTYFSRSRGKLWVKGETSGHFQHVKSLCADCDLDTILAKVVQIGPACHTGSYSCFFNEILSAPDGEGQLPHNPARVFEEVYGVIQDRKEHPKEGSYTNYLFDKGIDKILKKLGEEATEIVIAAKNPNPNEIKYEICDFLYHMMVLMAEKNVTWEEIMEELAKR</sequence>
<keyword evidence="11 16" id="KW-0547">Nucleotide-binding</keyword>
<evidence type="ECO:0000256" key="14">
    <source>
        <dbReference type="ARBA" id="ARBA00023102"/>
    </source>
</evidence>
<comment type="pathway">
    <text evidence="4 16">Amino-acid biosynthesis; L-histidine biosynthesis; L-histidine from 5-phospho-alpha-D-ribose 1-diphosphate: step 3/9.</text>
</comment>
<proteinExistence type="inferred from homology"/>
<dbReference type="Gene3D" id="3.10.20.810">
    <property type="entry name" value="Phosphoribosyl-AMP cyclohydrolase"/>
    <property type="match status" value="1"/>
</dbReference>
<evidence type="ECO:0000256" key="12">
    <source>
        <dbReference type="ARBA" id="ARBA00022801"/>
    </source>
</evidence>
<dbReference type="InterPro" id="IPR002496">
    <property type="entry name" value="PRib_AMP_CycHydrolase_dom"/>
</dbReference>
<dbReference type="InterPro" id="IPR008179">
    <property type="entry name" value="HisE"/>
</dbReference>
<dbReference type="InterPro" id="IPR021130">
    <property type="entry name" value="PRib-ATP_PPHydrolase-like"/>
</dbReference>
<evidence type="ECO:0000256" key="13">
    <source>
        <dbReference type="ARBA" id="ARBA00022840"/>
    </source>
</evidence>
<dbReference type="AlphaFoldDB" id="A0A9D2C5D6"/>
<comment type="similarity">
    <text evidence="7 16">In the N-terminal section; belongs to the PRA-CH family.</text>
</comment>
<keyword evidence="13 16" id="KW-0067">ATP-binding</keyword>
<evidence type="ECO:0000256" key="6">
    <source>
        <dbReference type="ARBA" id="ARBA00007731"/>
    </source>
</evidence>
<dbReference type="Gene3D" id="3.20.20.70">
    <property type="entry name" value="Aldolase class I"/>
    <property type="match status" value="1"/>
</dbReference>
<dbReference type="HAMAP" id="MF_01019">
    <property type="entry name" value="HisIE"/>
    <property type="match status" value="1"/>
</dbReference>
<evidence type="ECO:0000313" key="20">
    <source>
        <dbReference type="EMBL" id="HIY59243.1"/>
    </source>
</evidence>
<comment type="subcellular location">
    <subcellularLocation>
        <location evidence="3 16">Cytoplasm</location>
    </subcellularLocation>
</comment>
<reference evidence="20" key="1">
    <citation type="journal article" date="2021" name="PeerJ">
        <title>Extensive microbial diversity within the chicken gut microbiome revealed by metagenomics and culture.</title>
        <authorList>
            <person name="Gilroy R."/>
            <person name="Ravi A."/>
            <person name="Getino M."/>
            <person name="Pursley I."/>
            <person name="Horton D.L."/>
            <person name="Alikhan N.F."/>
            <person name="Baker D."/>
            <person name="Gharbi K."/>
            <person name="Hall N."/>
            <person name="Watson M."/>
            <person name="Adriaenssens E.M."/>
            <person name="Foster-Nyarko E."/>
            <person name="Jarju S."/>
            <person name="Secka A."/>
            <person name="Antonio M."/>
            <person name="Oren A."/>
            <person name="Chaudhuri R.R."/>
            <person name="La Ragione R."/>
            <person name="Hildebrand F."/>
            <person name="Pallen M.J."/>
        </authorList>
    </citation>
    <scope>NUCLEOTIDE SEQUENCE</scope>
    <source>
        <strain evidence="20">ChiSxjej3B15-24422</strain>
    </source>
</reference>
<feature type="region of interest" description="Phosphoribosyl-AMP cyclohydrolase" evidence="16">
    <location>
        <begin position="1"/>
        <end position="402"/>
    </location>
</feature>
<gene>
    <name evidence="16" type="primary">hisI</name>
    <name evidence="16" type="synonym">hisIE</name>
    <name evidence="20" type="ORF">H9831_00965</name>
</gene>
<evidence type="ECO:0000259" key="19">
    <source>
        <dbReference type="Pfam" id="PF01502"/>
    </source>
</evidence>
<keyword evidence="14 16" id="KW-0368">Histidine biosynthesis</keyword>
<evidence type="ECO:0000256" key="2">
    <source>
        <dbReference type="ARBA" id="ARBA00001460"/>
    </source>
</evidence>
<dbReference type="NCBIfam" id="TIGR03188">
    <property type="entry name" value="histidine_hisI"/>
    <property type="match status" value="1"/>
</dbReference>
<dbReference type="GO" id="GO:0004636">
    <property type="term" value="F:phosphoribosyl-ATP diphosphatase activity"/>
    <property type="evidence" value="ECO:0007669"/>
    <property type="project" value="UniProtKB-UniRule"/>
</dbReference>
<dbReference type="PANTHER" id="PTHR42945">
    <property type="entry name" value="HISTIDINE BIOSYNTHESIS BIFUNCTIONAL PROTEIN"/>
    <property type="match status" value="1"/>
</dbReference>
<comment type="pathway">
    <text evidence="5 16">Amino-acid biosynthesis; L-histidine biosynthesis; L-histidine from 5-phospho-alpha-D-ribose 1-diphosphate: step 2/9.</text>
</comment>
<dbReference type="EC" id="3.6.1.31" evidence="16"/>
<dbReference type="NCBIfam" id="NF002747">
    <property type="entry name" value="PRK02759.1"/>
    <property type="match status" value="1"/>
</dbReference>
<dbReference type="EMBL" id="DXDD01000009">
    <property type="protein sequence ID" value="HIY59243.1"/>
    <property type="molecule type" value="Genomic_DNA"/>
</dbReference>
<dbReference type="Pfam" id="PF01503">
    <property type="entry name" value="PRA-PH"/>
    <property type="match status" value="1"/>
</dbReference>
<dbReference type="InterPro" id="IPR026660">
    <property type="entry name" value="PRA-CH"/>
</dbReference>
<feature type="region of interest" description="Disordered" evidence="18">
    <location>
        <begin position="246"/>
        <end position="276"/>
    </location>
</feature>
<dbReference type="HAMAP" id="MF_01020">
    <property type="entry name" value="HisE"/>
    <property type="match status" value="1"/>
</dbReference>
<evidence type="ECO:0000313" key="21">
    <source>
        <dbReference type="Proteomes" id="UP000824007"/>
    </source>
</evidence>
<evidence type="ECO:0000256" key="3">
    <source>
        <dbReference type="ARBA" id="ARBA00004496"/>
    </source>
</evidence>
<evidence type="ECO:0000256" key="5">
    <source>
        <dbReference type="ARBA" id="ARBA00005204"/>
    </source>
</evidence>
<dbReference type="EC" id="3.5.4.19" evidence="16"/>
<evidence type="ECO:0000256" key="1">
    <source>
        <dbReference type="ARBA" id="ARBA00000024"/>
    </source>
</evidence>
<evidence type="ECO:0000256" key="7">
    <source>
        <dbReference type="ARBA" id="ARBA00008299"/>
    </source>
</evidence>
<comment type="caution">
    <text evidence="20">The sequence shown here is derived from an EMBL/GenBank/DDBJ whole genome shotgun (WGS) entry which is preliminary data.</text>
</comment>
<comment type="similarity">
    <text evidence="6 16">In the C-terminal section; belongs to the PRA-PH family.</text>
</comment>
<reference evidence="20" key="2">
    <citation type="submission" date="2021-04" db="EMBL/GenBank/DDBJ databases">
        <authorList>
            <person name="Gilroy R."/>
        </authorList>
    </citation>
    <scope>NUCLEOTIDE SEQUENCE</scope>
    <source>
        <strain evidence="20">ChiSxjej3B15-24422</strain>
    </source>
</reference>
<evidence type="ECO:0000256" key="8">
    <source>
        <dbReference type="ARBA" id="ARBA00009667"/>
    </source>
</evidence>